<feature type="binding site" evidence="7">
    <location>
        <position position="181"/>
    </location>
    <ligand>
        <name>substrate</name>
    </ligand>
</feature>
<comment type="cofactor">
    <cofactor evidence="7">
        <name>Mg(2+)</name>
        <dbReference type="ChEBI" id="CHEBI:18420"/>
    </cofactor>
    <text evidence="7">Binds 1 Mg(2+) ion per subunit.</text>
</comment>
<dbReference type="NCBIfam" id="TIGR00042">
    <property type="entry name" value="RdgB/HAM1 family non-canonical purine NTP pyrophosphatase"/>
    <property type="match status" value="1"/>
</dbReference>
<evidence type="ECO:0000313" key="9">
    <source>
        <dbReference type="EMBL" id="MFC0180859.1"/>
    </source>
</evidence>
<dbReference type="EC" id="3.6.1.66" evidence="7"/>
<feature type="binding site" evidence="7">
    <location>
        <begin position="158"/>
        <end position="161"/>
    </location>
    <ligand>
        <name>substrate</name>
    </ligand>
</feature>
<dbReference type="Pfam" id="PF01725">
    <property type="entry name" value="Ham1p_like"/>
    <property type="match status" value="1"/>
</dbReference>
<sequence length="206" mass="22468">MKKIILATGNPGKVKEIQPLVEHLGLQIEAQSAYHVESVEETGLTFVENAILKARHAASKTGLPALADDSGLCVDAINGQPGIISARYAGGSATDEENNLKLIHTLAAIKEHSPQIIFHASFYCALIYLPYADCPSPEIFQGVWHGEIILTPRGEEGFGYDPYFYVPKLGKTAAQLTVEEKNRVSHRGIALQSLKHYFQNLSPSTI</sequence>
<feature type="binding site" evidence="7">
    <location>
        <position position="40"/>
    </location>
    <ligand>
        <name>Mg(2+)</name>
        <dbReference type="ChEBI" id="CHEBI:18420"/>
    </ligand>
</feature>
<evidence type="ECO:0000256" key="7">
    <source>
        <dbReference type="HAMAP-Rule" id="MF_01405"/>
    </source>
</evidence>
<dbReference type="InterPro" id="IPR020922">
    <property type="entry name" value="dITP/XTP_pyrophosphatase"/>
</dbReference>
<name>A0ABV6CCZ4_9GAMM</name>
<comment type="catalytic activity">
    <reaction evidence="7">
        <text>XTP + H2O = XMP + diphosphate + H(+)</text>
        <dbReference type="Rhea" id="RHEA:28610"/>
        <dbReference type="ChEBI" id="CHEBI:15377"/>
        <dbReference type="ChEBI" id="CHEBI:15378"/>
        <dbReference type="ChEBI" id="CHEBI:33019"/>
        <dbReference type="ChEBI" id="CHEBI:57464"/>
        <dbReference type="ChEBI" id="CHEBI:61314"/>
        <dbReference type="EC" id="3.6.1.66"/>
    </reaction>
</comment>
<comment type="similarity">
    <text evidence="1 7 8">Belongs to the HAM1 NTPase family.</text>
</comment>
<feature type="active site" description="Proton acceptor" evidence="7">
    <location>
        <position position="69"/>
    </location>
</feature>
<evidence type="ECO:0000256" key="6">
    <source>
        <dbReference type="ARBA" id="ARBA00023080"/>
    </source>
</evidence>
<feature type="binding site" evidence="7">
    <location>
        <begin position="8"/>
        <end position="13"/>
    </location>
    <ligand>
        <name>substrate</name>
    </ligand>
</feature>
<dbReference type="PANTHER" id="PTHR11067">
    <property type="entry name" value="INOSINE TRIPHOSPHATE PYROPHOSPHATASE/HAM1 PROTEIN"/>
    <property type="match status" value="1"/>
</dbReference>
<dbReference type="RefSeq" id="WP_385878075.1">
    <property type="nucleotide sequence ID" value="NZ_JBHLXE010000108.1"/>
</dbReference>
<comment type="caution">
    <text evidence="9">The sequence shown here is derived from an EMBL/GenBank/DDBJ whole genome shotgun (WGS) entry which is preliminary data.</text>
</comment>
<dbReference type="CDD" id="cd00515">
    <property type="entry name" value="HAM1"/>
    <property type="match status" value="1"/>
</dbReference>
<comment type="catalytic activity">
    <reaction evidence="7">
        <text>dITP + H2O = dIMP + diphosphate + H(+)</text>
        <dbReference type="Rhea" id="RHEA:28342"/>
        <dbReference type="ChEBI" id="CHEBI:15377"/>
        <dbReference type="ChEBI" id="CHEBI:15378"/>
        <dbReference type="ChEBI" id="CHEBI:33019"/>
        <dbReference type="ChEBI" id="CHEBI:61194"/>
        <dbReference type="ChEBI" id="CHEBI:61382"/>
        <dbReference type="EC" id="3.6.1.66"/>
    </reaction>
</comment>
<comment type="subunit">
    <text evidence="7">Homodimer.</text>
</comment>
<dbReference type="PANTHER" id="PTHR11067:SF9">
    <property type="entry name" value="INOSINE TRIPHOSPHATE PYROPHOSPHATASE"/>
    <property type="match status" value="1"/>
</dbReference>
<dbReference type="InterPro" id="IPR002637">
    <property type="entry name" value="RdgB/HAM1"/>
</dbReference>
<dbReference type="SUPFAM" id="SSF52972">
    <property type="entry name" value="ITPase-like"/>
    <property type="match status" value="1"/>
</dbReference>
<dbReference type="Gene3D" id="3.90.950.10">
    <property type="match status" value="1"/>
</dbReference>
<dbReference type="HAMAP" id="MF_01405">
    <property type="entry name" value="Non_canon_purine_NTPase"/>
    <property type="match status" value="1"/>
</dbReference>
<organism evidence="9 10">
    <name type="scientific">Thorsellia kenyensis</name>
    <dbReference type="NCBI Taxonomy" id="1549888"/>
    <lineage>
        <taxon>Bacteria</taxon>
        <taxon>Pseudomonadati</taxon>
        <taxon>Pseudomonadota</taxon>
        <taxon>Gammaproteobacteria</taxon>
        <taxon>Enterobacterales</taxon>
        <taxon>Thorselliaceae</taxon>
        <taxon>Thorsellia</taxon>
    </lineage>
</organism>
<dbReference type="Proteomes" id="UP001589758">
    <property type="component" value="Unassembled WGS sequence"/>
</dbReference>
<keyword evidence="5 7" id="KW-0460">Magnesium</keyword>
<accession>A0ABV6CCZ4</accession>
<keyword evidence="2 7" id="KW-0479">Metal-binding</keyword>
<keyword evidence="3 7" id="KW-0547">Nucleotide-binding</keyword>
<keyword evidence="4 7" id="KW-0378">Hydrolase</keyword>
<feature type="binding site" evidence="7">
    <location>
        <position position="70"/>
    </location>
    <ligand>
        <name>substrate</name>
    </ligand>
</feature>
<evidence type="ECO:0000256" key="2">
    <source>
        <dbReference type="ARBA" id="ARBA00022723"/>
    </source>
</evidence>
<evidence type="ECO:0000256" key="1">
    <source>
        <dbReference type="ARBA" id="ARBA00008023"/>
    </source>
</evidence>
<dbReference type="EMBL" id="JBHLXE010000108">
    <property type="protein sequence ID" value="MFC0180859.1"/>
    <property type="molecule type" value="Genomic_DNA"/>
</dbReference>
<dbReference type="InterPro" id="IPR029001">
    <property type="entry name" value="ITPase-like_fam"/>
</dbReference>
<evidence type="ECO:0000256" key="8">
    <source>
        <dbReference type="RuleBase" id="RU003781"/>
    </source>
</evidence>
<keyword evidence="10" id="KW-1185">Reference proteome</keyword>
<comment type="function">
    <text evidence="7">Pyrophosphatase that catalyzes the hydrolysis of nucleoside triphosphates to their monophosphate derivatives, with a high preference for the non-canonical purine nucleotides XTP (xanthosine triphosphate), dITP (deoxyinosine triphosphate) and ITP. Seems to function as a house-cleaning enzyme that removes non-canonical purine nucleotides from the nucleotide pool, thus preventing their incorporation into DNA/RNA and avoiding chromosomal lesions.</text>
</comment>
<gene>
    <name evidence="9" type="primary">rdgB</name>
    <name evidence="9" type="ORF">ACFFIT_12330</name>
</gene>
<reference evidence="9 10" key="1">
    <citation type="submission" date="2024-09" db="EMBL/GenBank/DDBJ databases">
        <authorList>
            <person name="Sun Q."/>
            <person name="Mori K."/>
        </authorList>
    </citation>
    <scope>NUCLEOTIDE SEQUENCE [LARGE SCALE GENOMIC DNA]</scope>
    <source>
        <strain evidence="9 10">CCM 8545</strain>
    </source>
</reference>
<evidence type="ECO:0000313" key="10">
    <source>
        <dbReference type="Proteomes" id="UP001589758"/>
    </source>
</evidence>
<protein>
    <recommendedName>
        <fullName evidence="7">dITP/XTP pyrophosphatase</fullName>
        <ecNumber evidence="7">3.6.1.66</ecNumber>
    </recommendedName>
    <alternativeName>
        <fullName evidence="7">Non-canonical purine NTP pyrophosphatase</fullName>
    </alternativeName>
    <alternativeName>
        <fullName evidence="7">Non-standard purine NTP pyrophosphatase</fullName>
    </alternativeName>
    <alternativeName>
        <fullName evidence="7">Nucleoside-triphosphate diphosphatase</fullName>
    </alternativeName>
    <alternativeName>
        <fullName evidence="7">Nucleoside-triphosphate pyrophosphatase</fullName>
        <shortName evidence="7">NTPase</shortName>
    </alternativeName>
</protein>
<keyword evidence="6 7" id="KW-0546">Nucleotide metabolism</keyword>
<evidence type="ECO:0000256" key="4">
    <source>
        <dbReference type="ARBA" id="ARBA00022801"/>
    </source>
</evidence>
<feature type="binding site" evidence="7">
    <location>
        <begin position="186"/>
        <end position="187"/>
    </location>
    <ligand>
        <name>substrate</name>
    </ligand>
</feature>
<comment type="catalytic activity">
    <reaction evidence="7">
        <text>ITP + H2O = IMP + diphosphate + H(+)</text>
        <dbReference type="Rhea" id="RHEA:29399"/>
        <dbReference type="ChEBI" id="CHEBI:15377"/>
        <dbReference type="ChEBI" id="CHEBI:15378"/>
        <dbReference type="ChEBI" id="CHEBI:33019"/>
        <dbReference type="ChEBI" id="CHEBI:58053"/>
        <dbReference type="ChEBI" id="CHEBI:61402"/>
        <dbReference type="EC" id="3.6.1.66"/>
    </reaction>
</comment>
<proteinExistence type="inferred from homology"/>
<evidence type="ECO:0000256" key="5">
    <source>
        <dbReference type="ARBA" id="ARBA00022842"/>
    </source>
</evidence>
<evidence type="ECO:0000256" key="3">
    <source>
        <dbReference type="ARBA" id="ARBA00022741"/>
    </source>
</evidence>
<dbReference type="GO" id="GO:0036220">
    <property type="term" value="F:ITP diphosphatase activity"/>
    <property type="evidence" value="ECO:0007669"/>
    <property type="project" value="UniProtKB-EC"/>
</dbReference>
<feature type="binding site" evidence="7">
    <location>
        <position position="69"/>
    </location>
    <ligand>
        <name>Mg(2+)</name>
        <dbReference type="ChEBI" id="CHEBI:18420"/>
    </ligand>
</feature>